<reference evidence="1" key="2">
    <citation type="submission" date="2025-09" db="UniProtKB">
        <authorList>
            <consortium name="EnsemblPlants"/>
        </authorList>
    </citation>
    <scope>IDENTIFICATION</scope>
</reference>
<name>A0ACD5Z829_AVESA</name>
<evidence type="ECO:0000313" key="2">
    <source>
        <dbReference type="Proteomes" id="UP001732700"/>
    </source>
</evidence>
<accession>A0ACD5Z829</accession>
<proteinExistence type="predicted"/>
<evidence type="ECO:0000313" key="1">
    <source>
        <dbReference type="EnsemblPlants" id="AVESA.00010b.r2.6CG1121430.1.CDS"/>
    </source>
</evidence>
<dbReference type="Proteomes" id="UP001732700">
    <property type="component" value="Chromosome 6C"/>
</dbReference>
<sequence length="514" mass="58296">MDYRDTAALSDLELMLLDETAEPKALPLSLLEDITNSFSSDREIGRGGFAVVFKGVLGNGTLVAVKRLSNMYMHEKKFHTEVECLMKARHRNIVRFLGYCANTQGNMMSYNGKLVMADIQERLLCFEYVPGGSLRDYIGGKSCGLEWRKCCQIIKGICHGLNYLHENHIVHLDLKPENVLLDDNMVPKITDFGLSRCFEENQTSQSITSNLCGTLGYIAPELHNRDRITIKSDIFSLGIIIIEILTGQKGYPDDVEAVLKSWCDRLEKPLEDKQLEQVRVCIEIGIECSEFNPAKRPASTQNIIERLMKIEDTDEVFSAFSSTVFTKLVVHPGLLYFSCVPNKLISSSMYVRNFTGDHFAFRLVENYAEETERCFAKLPLYGIVPPRSIHTFGLTLQESEEKSIHLVLESSTIKDAQMPTSHSEFKGDNFFKEIKEKGNMMQQVIVKAVATAQREMEVTSELIPPKTKIEFKNSPFTTLDCEDVNPPEQWIITGHTRGYVHTWNGHTQESDTYL</sequence>
<dbReference type="EnsemblPlants" id="AVESA.00010b.r2.6CG1121430.1">
    <property type="protein sequence ID" value="AVESA.00010b.r2.6CG1121430.1.CDS"/>
    <property type="gene ID" value="AVESA.00010b.r2.6CG1121430"/>
</dbReference>
<protein>
    <submittedName>
        <fullName evidence="1">Uncharacterized protein</fullName>
    </submittedName>
</protein>
<keyword evidence="2" id="KW-1185">Reference proteome</keyword>
<reference evidence="1" key="1">
    <citation type="submission" date="2021-05" db="EMBL/GenBank/DDBJ databases">
        <authorList>
            <person name="Scholz U."/>
            <person name="Mascher M."/>
            <person name="Fiebig A."/>
        </authorList>
    </citation>
    <scope>NUCLEOTIDE SEQUENCE [LARGE SCALE GENOMIC DNA]</scope>
</reference>
<organism evidence="1 2">
    <name type="scientific">Avena sativa</name>
    <name type="common">Oat</name>
    <dbReference type="NCBI Taxonomy" id="4498"/>
    <lineage>
        <taxon>Eukaryota</taxon>
        <taxon>Viridiplantae</taxon>
        <taxon>Streptophyta</taxon>
        <taxon>Embryophyta</taxon>
        <taxon>Tracheophyta</taxon>
        <taxon>Spermatophyta</taxon>
        <taxon>Magnoliopsida</taxon>
        <taxon>Liliopsida</taxon>
        <taxon>Poales</taxon>
        <taxon>Poaceae</taxon>
        <taxon>BOP clade</taxon>
        <taxon>Pooideae</taxon>
        <taxon>Poodae</taxon>
        <taxon>Poeae</taxon>
        <taxon>Poeae Chloroplast Group 1 (Aveneae type)</taxon>
        <taxon>Aveninae</taxon>
        <taxon>Avena</taxon>
    </lineage>
</organism>